<accession>A0A383ASP6</accession>
<protein>
    <submittedName>
        <fullName evidence="1">Uncharacterized protein</fullName>
    </submittedName>
</protein>
<gene>
    <name evidence="1" type="ORF">METZ01_LOCUS463069</name>
</gene>
<proteinExistence type="predicted"/>
<feature type="non-terminal residue" evidence="1">
    <location>
        <position position="131"/>
    </location>
</feature>
<organism evidence="1">
    <name type="scientific">marine metagenome</name>
    <dbReference type="NCBI Taxonomy" id="408172"/>
    <lineage>
        <taxon>unclassified sequences</taxon>
        <taxon>metagenomes</taxon>
        <taxon>ecological metagenomes</taxon>
    </lineage>
</organism>
<reference evidence="1" key="1">
    <citation type="submission" date="2018-05" db="EMBL/GenBank/DDBJ databases">
        <authorList>
            <person name="Lanie J.A."/>
            <person name="Ng W.-L."/>
            <person name="Kazmierczak K.M."/>
            <person name="Andrzejewski T.M."/>
            <person name="Davidsen T.M."/>
            <person name="Wayne K.J."/>
            <person name="Tettelin H."/>
            <person name="Glass J.I."/>
            <person name="Rusch D."/>
            <person name="Podicherti R."/>
            <person name="Tsui H.-C.T."/>
            <person name="Winkler M.E."/>
        </authorList>
    </citation>
    <scope>NUCLEOTIDE SEQUENCE</scope>
</reference>
<name>A0A383ASP6_9ZZZZ</name>
<dbReference type="AlphaFoldDB" id="A0A383ASP6"/>
<dbReference type="EMBL" id="UINC01194225">
    <property type="protein sequence ID" value="SVE10215.1"/>
    <property type="molecule type" value="Genomic_DNA"/>
</dbReference>
<evidence type="ECO:0000313" key="1">
    <source>
        <dbReference type="EMBL" id="SVE10215.1"/>
    </source>
</evidence>
<sequence>MKIKIGITLSLLIGIIYGQSIQETLEQISALKAEISQSEDLVEKKIADMKRTNPLFAEQDAFESDAEYLGRMSRAMPQFDRLRKQYLGDLWKKMSILRGRMFETSDITVTLDKNLYDANTEKWPIVIQHNG</sequence>